<protein>
    <submittedName>
        <fullName evidence="1">Uncharacterized protein</fullName>
    </submittedName>
</protein>
<sequence length="15" mass="1802">MLEWTEITLQNAEHS</sequence>
<reference evidence="1" key="1">
    <citation type="submission" date="2014-11" db="EMBL/GenBank/DDBJ databases">
        <authorList>
            <person name="Amaro Gonzalez C."/>
        </authorList>
    </citation>
    <scope>NUCLEOTIDE SEQUENCE</scope>
</reference>
<organism evidence="1">
    <name type="scientific">Anguilla anguilla</name>
    <name type="common">European freshwater eel</name>
    <name type="synonym">Muraena anguilla</name>
    <dbReference type="NCBI Taxonomy" id="7936"/>
    <lineage>
        <taxon>Eukaryota</taxon>
        <taxon>Metazoa</taxon>
        <taxon>Chordata</taxon>
        <taxon>Craniata</taxon>
        <taxon>Vertebrata</taxon>
        <taxon>Euteleostomi</taxon>
        <taxon>Actinopterygii</taxon>
        <taxon>Neopterygii</taxon>
        <taxon>Teleostei</taxon>
        <taxon>Anguilliformes</taxon>
        <taxon>Anguillidae</taxon>
        <taxon>Anguilla</taxon>
    </lineage>
</organism>
<reference evidence="1" key="2">
    <citation type="journal article" date="2015" name="Fish Shellfish Immunol.">
        <title>Early steps in the European eel (Anguilla anguilla)-Vibrio vulnificus interaction in the gills: Role of the RtxA13 toxin.</title>
        <authorList>
            <person name="Callol A."/>
            <person name="Pajuelo D."/>
            <person name="Ebbesson L."/>
            <person name="Teles M."/>
            <person name="MacKenzie S."/>
            <person name="Amaro C."/>
        </authorList>
    </citation>
    <scope>NUCLEOTIDE SEQUENCE</scope>
</reference>
<dbReference type="EMBL" id="GBXM01034722">
    <property type="protein sequence ID" value="JAH73855.1"/>
    <property type="molecule type" value="Transcribed_RNA"/>
</dbReference>
<proteinExistence type="predicted"/>
<accession>A0A0E9V8T0</accession>
<name>A0A0E9V8T0_ANGAN</name>
<evidence type="ECO:0000313" key="1">
    <source>
        <dbReference type="EMBL" id="JAH73855.1"/>
    </source>
</evidence>